<reference evidence="2 3" key="1">
    <citation type="submission" date="2016-10" db="EMBL/GenBank/DDBJ databases">
        <authorList>
            <person name="de Groot N.N."/>
        </authorList>
    </citation>
    <scope>NUCLEOTIDE SEQUENCE [LARGE SCALE GENOMIC DNA]</scope>
    <source>
        <strain evidence="2 3">CGMCC 4.3143</strain>
    </source>
</reference>
<accession>A0A1G7XKE3</accession>
<dbReference type="SUPFAM" id="SSF52540">
    <property type="entry name" value="P-loop containing nucleoside triphosphate hydrolases"/>
    <property type="match status" value="1"/>
</dbReference>
<dbReference type="AlphaFoldDB" id="A0A1G7XKE3"/>
<evidence type="ECO:0000313" key="2">
    <source>
        <dbReference type="EMBL" id="SDG84674.1"/>
    </source>
</evidence>
<dbReference type="RefSeq" id="WP_093088401.1">
    <property type="nucleotide sequence ID" value="NZ_FNBE01000016.1"/>
</dbReference>
<gene>
    <name evidence="2" type="ORF">SAMN05216377_1169</name>
</gene>
<evidence type="ECO:0000256" key="1">
    <source>
        <dbReference type="SAM" id="MobiDB-lite"/>
    </source>
</evidence>
<dbReference type="EMBL" id="FNBE01000016">
    <property type="protein sequence ID" value="SDG84674.1"/>
    <property type="molecule type" value="Genomic_DNA"/>
</dbReference>
<dbReference type="InterPro" id="IPR027417">
    <property type="entry name" value="P-loop_NTPase"/>
</dbReference>
<dbReference type="OrthoDB" id="5521887at2"/>
<protein>
    <submittedName>
        <fullName evidence="2">Uncharacterized protein</fullName>
    </submittedName>
</protein>
<feature type="compositionally biased region" description="Pro residues" evidence="1">
    <location>
        <begin position="280"/>
        <end position="293"/>
    </location>
</feature>
<dbReference type="Proteomes" id="UP000198967">
    <property type="component" value="Unassembled WGS sequence"/>
</dbReference>
<organism evidence="2 3">
    <name type="scientific">Pseudonocardia oroxyli</name>
    <dbReference type="NCBI Taxonomy" id="366584"/>
    <lineage>
        <taxon>Bacteria</taxon>
        <taxon>Bacillati</taxon>
        <taxon>Actinomycetota</taxon>
        <taxon>Actinomycetes</taxon>
        <taxon>Pseudonocardiales</taxon>
        <taxon>Pseudonocardiaceae</taxon>
        <taxon>Pseudonocardia</taxon>
    </lineage>
</organism>
<dbReference type="STRING" id="366584.SAMN05216377_1169"/>
<proteinExistence type="predicted"/>
<dbReference type="InterPro" id="IPR011990">
    <property type="entry name" value="TPR-like_helical_dom_sf"/>
</dbReference>
<keyword evidence="3" id="KW-1185">Reference proteome</keyword>
<sequence length="508" mass="50632">MTDLELRITSPVDTVVQVGRIVVAPRPGTVAGVPADVPGHEAEVVAVVELVRAGASVVVVHGAPGSGATAVALAAATRLEADFPGGARFAPDPARAEPAEPTGRPTLLVLDDVTGADQVRAVLPRAGSAVIAVSPAPLPALGLEGGAQVAVRATAITGPHALHTLRSLRSLSEAERTVLAAAVRLVRAGAATVDAESCGALVGADVTAPLRALRARGLLSPRPGPDGLTCAVPRAVRTAFDAAFGAAYRTAFGAGPETGPASPSQATREPDTVDTAAPALPAPAPPTPAPPDPDLLDAVLTRVEARLHAPDAAPDPVTAALAVLAVAEASGDRAALGRAALALADALAAGPEQDRARRAYDAVVTTATDDDLQAAALRGRGLLAARRGRTAAALVDLRAAVALQQTAGAVTAAATWVAIGETERAAGHPCPAVSAFRAALATLAEHGDRLADTWTALARGRVQTGPLPALRLPDGLAGRAVRALAELDPTAPAAALVVALSASGARAW</sequence>
<evidence type="ECO:0000313" key="3">
    <source>
        <dbReference type="Proteomes" id="UP000198967"/>
    </source>
</evidence>
<name>A0A1G7XKE3_PSEOR</name>
<dbReference type="SUPFAM" id="SSF48452">
    <property type="entry name" value="TPR-like"/>
    <property type="match status" value="1"/>
</dbReference>
<dbReference type="Gene3D" id="1.25.40.10">
    <property type="entry name" value="Tetratricopeptide repeat domain"/>
    <property type="match status" value="1"/>
</dbReference>
<feature type="region of interest" description="Disordered" evidence="1">
    <location>
        <begin position="254"/>
        <end position="295"/>
    </location>
</feature>